<organism evidence="2 3">
    <name type="scientific">Litchfieldia luteola</name>
    <dbReference type="NCBI Taxonomy" id="682179"/>
    <lineage>
        <taxon>Bacteria</taxon>
        <taxon>Bacillati</taxon>
        <taxon>Bacillota</taxon>
        <taxon>Bacilli</taxon>
        <taxon>Bacillales</taxon>
        <taxon>Bacillaceae</taxon>
        <taxon>Litchfieldia</taxon>
    </lineage>
</organism>
<evidence type="ECO:0000259" key="1">
    <source>
        <dbReference type="Pfam" id="PF18765"/>
    </source>
</evidence>
<gene>
    <name evidence="2" type="ORF">IMZ08_02680</name>
</gene>
<protein>
    <submittedName>
        <fullName evidence="2">Nucleotidyltransferase domain-containing protein</fullName>
    </submittedName>
</protein>
<dbReference type="Pfam" id="PF18765">
    <property type="entry name" value="Polbeta"/>
    <property type="match status" value="1"/>
</dbReference>
<dbReference type="Gene3D" id="3.30.460.10">
    <property type="entry name" value="Beta Polymerase, domain 2"/>
    <property type="match status" value="1"/>
</dbReference>
<dbReference type="Proteomes" id="UP001516662">
    <property type="component" value="Unassembled WGS sequence"/>
</dbReference>
<accession>A0ABR9QEP7</accession>
<dbReference type="InterPro" id="IPR041633">
    <property type="entry name" value="Polbeta"/>
</dbReference>
<keyword evidence="3" id="KW-1185">Reference proteome</keyword>
<feature type="domain" description="Polymerase beta nucleotidyltransferase" evidence="1">
    <location>
        <begin position="13"/>
        <end position="66"/>
    </location>
</feature>
<dbReference type="InterPro" id="IPR043519">
    <property type="entry name" value="NT_sf"/>
</dbReference>
<sequence length="211" mass="24966">MGGLGVNLDVLFEQVKTYLKHKYNCHTIILYGSYNSGDYTEESDLDIICFSDDIEDKNDVELFKGKQLDVWVYNSDQMNNSEQFLRVHRGKVLLNDKGTAESFLLEIDHVFDKGPKKLSEEEKDFLKSWLKKMYLRSSKNDIEGNYRFYWMLKDSLEIYFELKGLWFLGPKKAFSWLQENDTLGYNLFKNALEKEENTKEVEQLLEFLNEI</sequence>
<proteinExistence type="predicted"/>
<evidence type="ECO:0000313" key="2">
    <source>
        <dbReference type="EMBL" id="MBE4906962.1"/>
    </source>
</evidence>
<evidence type="ECO:0000313" key="3">
    <source>
        <dbReference type="Proteomes" id="UP001516662"/>
    </source>
</evidence>
<name>A0ABR9QEP7_9BACI</name>
<comment type="caution">
    <text evidence="2">The sequence shown here is derived from an EMBL/GenBank/DDBJ whole genome shotgun (WGS) entry which is preliminary data.</text>
</comment>
<dbReference type="CDD" id="cd05403">
    <property type="entry name" value="NT_KNTase_like"/>
    <property type="match status" value="1"/>
</dbReference>
<dbReference type="SUPFAM" id="SSF81301">
    <property type="entry name" value="Nucleotidyltransferase"/>
    <property type="match status" value="1"/>
</dbReference>
<reference evidence="2 3" key="1">
    <citation type="submission" date="2020-10" db="EMBL/GenBank/DDBJ databases">
        <title>Bacillus sp. HD4P25, an endophyte from a halophyte.</title>
        <authorList>
            <person name="Sun J.-Q."/>
        </authorList>
    </citation>
    <scope>NUCLEOTIDE SEQUENCE [LARGE SCALE GENOMIC DNA]</scope>
    <source>
        <strain evidence="2 3">YIM 93174</strain>
    </source>
</reference>
<dbReference type="EMBL" id="JADCLJ010000007">
    <property type="protein sequence ID" value="MBE4906962.1"/>
    <property type="molecule type" value="Genomic_DNA"/>
</dbReference>